<proteinExistence type="predicted"/>
<name>A0A9E7SVE1_9EURY</name>
<feature type="transmembrane region" description="Helical" evidence="2">
    <location>
        <begin position="565"/>
        <end position="584"/>
    </location>
</feature>
<dbReference type="EC" id="3.4.-.-" evidence="3"/>
<feature type="compositionally biased region" description="Gly residues" evidence="1">
    <location>
        <begin position="229"/>
        <end position="259"/>
    </location>
</feature>
<evidence type="ECO:0000256" key="2">
    <source>
        <dbReference type="SAM" id="Phobius"/>
    </source>
</evidence>
<feature type="transmembrane region" description="Helical" evidence="2">
    <location>
        <begin position="453"/>
        <end position="473"/>
    </location>
</feature>
<dbReference type="GO" id="GO:0008233">
    <property type="term" value="F:peptidase activity"/>
    <property type="evidence" value="ECO:0007669"/>
    <property type="project" value="UniProtKB-KW"/>
</dbReference>
<dbReference type="EMBL" id="CP100355">
    <property type="protein sequence ID" value="UTF52916.1"/>
    <property type="molecule type" value="Genomic_DNA"/>
</dbReference>
<dbReference type="AlphaFoldDB" id="A0A9E7SVE1"/>
<feature type="transmembrane region" description="Helical" evidence="2">
    <location>
        <begin position="494"/>
        <end position="516"/>
    </location>
</feature>
<dbReference type="GO" id="GO:0006508">
    <property type="term" value="P:proteolysis"/>
    <property type="evidence" value="ECO:0007669"/>
    <property type="project" value="UniProtKB-KW"/>
</dbReference>
<feature type="region of interest" description="Disordered" evidence="1">
    <location>
        <begin position="190"/>
        <end position="294"/>
    </location>
</feature>
<evidence type="ECO:0000313" key="3">
    <source>
        <dbReference type="EMBL" id="UTF52916.1"/>
    </source>
</evidence>
<feature type="transmembrane region" description="Helical" evidence="2">
    <location>
        <begin position="615"/>
        <end position="639"/>
    </location>
</feature>
<accession>A0A9E7SVE1</accession>
<sequence length="670" mass="68630">MTAGPYSSDVQAAGSTDSMGSADSTGSTNSSDSSDSTDSTSRADAARGFVHRTARIARWEVSRSASTVDRKTVLIVLALALVVGAVGFATMDEGVGLEDGLYTVAVDEESPYHAVAVENPTFTAVEPGTEADVHVYRGDVIDPGRAQTSKERAAYAAFADAVETYNEERMYAEDDQTAAFPVSVTLTYQQRSGPNSVSGGDGSSDGGPIDSIGDGSSDGGPIDSSGDGSSDGGSTGSSGGSTDGGDGSSGDGSSHGDGGAPADSSGGSGSGISVPEFGGGSIEESSQPQTPGSITPPFPFRSLVLAFLFVVPMNFVIQSYGSTIMDERIKRRGELLLVSPASRYEIVAGKTLPYLLGLLGIVVAIAYGIEGSWLSVAAVVPVALAFLAATFVGAMFARSFKELTFVTVTVSVVLTTYAFVPAIFTNVTPISFISPLTLVVLDLQGESVRLGEYLFSTAPLSLGALVLFGLGLGSYREEDMFTQKPIPSKAIDAVAAHVHGYASVLAMPVVFIPFVFAGQLLTVALVFALPQTVSLPIVFLVAALLEELAKSLHVYAGYAHSRFEASVRTAVVLGALSGLGFFLGEKLTHAVQFVGLPNLLEGQAAFGPSLSGAPVAVVVAVFLAPLALHAVTAIIGAIGASRGRTAYALGLTAATLVHAIYNLGVIALVA</sequence>
<keyword evidence="3" id="KW-0645">Protease</keyword>
<feature type="compositionally biased region" description="Low complexity" evidence="1">
    <location>
        <begin position="21"/>
        <end position="43"/>
    </location>
</feature>
<feature type="region of interest" description="Disordered" evidence="1">
    <location>
        <begin position="1"/>
        <end position="45"/>
    </location>
</feature>
<reference evidence="3" key="1">
    <citation type="submission" date="2022-06" db="EMBL/GenBank/DDBJ databases">
        <title>Diverse halophilic archaea isolated from saline environments.</title>
        <authorList>
            <person name="Cui H.-L."/>
        </authorList>
    </citation>
    <scope>NUCLEOTIDE SEQUENCE</scope>
    <source>
        <strain evidence="3">WLHS1</strain>
    </source>
</reference>
<feature type="transmembrane region" description="Helical" evidence="2">
    <location>
        <begin position="346"/>
        <end position="367"/>
    </location>
</feature>
<gene>
    <name evidence="3" type="ORF">NGM29_14180</name>
</gene>
<feature type="compositionally biased region" description="Polar residues" evidence="1">
    <location>
        <begin position="8"/>
        <end position="19"/>
    </location>
</feature>
<organism evidence="3 4">
    <name type="scientific">Natronosalvus rutilus</name>
    <dbReference type="NCBI Taxonomy" id="2953753"/>
    <lineage>
        <taxon>Archaea</taxon>
        <taxon>Methanobacteriati</taxon>
        <taxon>Methanobacteriota</taxon>
        <taxon>Stenosarchaea group</taxon>
        <taxon>Halobacteria</taxon>
        <taxon>Halobacteriales</taxon>
        <taxon>Natrialbaceae</taxon>
        <taxon>Natronosalvus</taxon>
    </lineage>
</organism>
<protein>
    <submittedName>
        <fullName evidence="3">PrsW family glutamic-type intramembrane protease</fullName>
        <ecNumber evidence="3">3.4.-.-</ecNumber>
    </submittedName>
</protein>
<feature type="transmembrane region" description="Helical" evidence="2">
    <location>
        <begin position="522"/>
        <end position="545"/>
    </location>
</feature>
<feature type="transmembrane region" description="Helical" evidence="2">
    <location>
        <begin position="646"/>
        <end position="669"/>
    </location>
</feature>
<dbReference type="InterPro" id="IPR026898">
    <property type="entry name" value="PrsW"/>
</dbReference>
<keyword evidence="2" id="KW-0812">Transmembrane</keyword>
<feature type="transmembrane region" description="Helical" evidence="2">
    <location>
        <begin position="373"/>
        <end position="396"/>
    </location>
</feature>
<evidence type="ECO:0000313" key="4">
    <source>
        <dbReference type="Proteomes" id="UP001056855"/>
    </source>
</evidence>
<dbReference type="KEGG" id="sawl:NGM29_14180"/>
<keyword evidence="4" id="KW-1185">Reference proteome</keyword>
<keyword evidence="2" id="KW-1133">Transmembrane helix</keyword>
<feature type="transmembrane region" description="Helical" evidence="2">
    <location>
        <begin position="403"/>
        <end position="433"/>
    </location>
</feature>
<feature type="compositionally biased region" description="Low complexity" evidence="1">
    <location>
        <begin position="206"/>
        <end position="228"/>
    </location>
</feature>
<dbReference type="Pfam" id="PF13367">
    <property type="entry name" value="PrsW-protease"/>
    <property type="match status" value="1"/>
</dbReference>
<feature type="compositionally biased region" description="Polar residues" evidence="1">
    <location>
        <begin position="283"/>
        <end position="293"/>
    </location>
</feature>
<feature type="transmembrane region" description="Helical" evidence="2">
    <location>
        <begin position="303"/>
        <end position="325"/>
    </location>
</feature>
<dbReference type="Proteomes" id="UP001056855">
    <property type="component" value="Chromosome"/>
</dbReference>
<feature type="transmembrane region" description="Helical" evidence="2">
    <location>
        <begin position="72"/>
        <end position="91"/>
    </location>
</feature>
<evidence type="ECO:0000256" key="1">
    <source>
        <dbReference type="SAM" id="MobiDB-lite"/>
    </source>
</evidence>
<keyword evidence="2" id="KW-0472">Membrane</keyword>
<keyword evidence="3" id="KW-0378">Hydrolase</keyword>